<feature type="compositionally biased region" description="Basic and acidic residues" evidence="1">
    <location>
        <begin position="289"/>
        <end position="303"/>
    </location>
</feature>
<protein>
    <submittedName>
        <fullName evidence="2">Uncharacterized protein</fullName>
    </submittedName>
</protein>
<accession>Q07LT0</accession>
<feature type="region of interest" description="Disordered" evidence="1">
    <location>
        <begin position="131"/>
        <end position="164"/>
    </location>
</feature>
<sequence length="460" mass="50860">MPRPFGLSYAAMDDRKSGARLGSRMPTPDDDRLVTLSIDHQPGRMTRSCCTARGGRSAKKKSSPPSASGRLISWLRFGQSPGSHRQFLRAFRLAGADVFPNACEALGRWRCNEIALPDDLASEPPRGLEIDAAGRAGNINNGGRLRQTGDNARADEPRRTGGNQQVELGSDRRQIFEPMRHRACGPNKGVLIDRLGRRVHVCAERNEPPDQVGRRCAVADHASLNPSFGFARWSRLDRLHRAHQQVRPRAAVTYTELSSAEFAAGIARSPRHHRSAQLTTKRAIQNDPADDRFQTSPKPELKAPPHLPPFSLLQPDRSLRRGVDRPIPGTPAQFVPSGLRFATTVRDIGRARFVTICVACLKGNHGHIARSIRLSRTVPTQRRHSTRMTRISLAPPDTIAIPPATEARPVGRASVRGSAQRRADLFCGGHHIDQRRLDFLPFPGLQPAIRIDPKLIIREP</sequence>
<organism evidence="2">
    <name type="scientific">Rhodopseudomonas palustris (strain BisA53)</name>
    <dbReference type="NCBI Taxonomy" id="316055"/>
    <lineage>
        <taxon>Bacteria</taxon>
        <taxon>Pseudomonadati</taxon>
        <taxon>Pseudomonadota</taxon>
        <taxon>Alphaproteobacteria</taxon>
        <taxon>Hyphomicrobiales</taxon>
        <taxon>Nitrobacteraceae</taxon>
        <taxon>Rhodopseudomonas</taxon>
    </lineage>
</organism>
<proteinExistence type="predicted"/>
<feature type="region of interest" description="Disordered" evidence="1">
    <location>
        <begin position="45"/>
        <end position="68"/>
    </location>
</feature>
<evidence type="ECO:0000313" key="2">
    <source>
        <dbReference type="EMBL" id="ABJ07104.1"/>
    </source>
</evidence>
<gene>
    <name evidence="2" type="ordered locus">RPE_3168</name>
</gene>
<name>Q07LT0_RHOP5</name>
<dbReference type="HOGENOM" id="CLU_594302_0_0_5"/>
<dbReference type="EMBL" id="CP000463">
    <property type="protein sequence ID" value="ABJ07104.1"/>
    <property type="molecule type" value="Genomic_DNA"/>
</dbReference>
<dbReference type="STRING" id="316055.RPE_3168"/>
<reference evidence="2" key="1">
    <citation type="submission" date="2006-09" db="EMBL/GenBank/DDBJ databases">
        <title>Complete sequence of Rhodopseudomonas palustris BisA53.</title>
        <authorList>
            <consortium name="US DOE Joint Genome Institute"/>
            <person name="Copeland A."/>
            <person name="Lucas S."/>
            <person name="Lapidus A."/>
            <person name="Barry K."/>
            <person name="Detter J.C."/>
            <person name="Glavina del Rio T."/>
            <person name="Hammon N."/>
            <person name="Israni S."/>
            <person name="Dalin E."/>
            <person name="Tice H."/>
            <person name="Pitluck S."/>
            <person name="Chain P."/>
            <person name="Malfatti S."/>
            <person name="Shin M."/>
            <person name="Vergez L."/>
            <person name="Schmutz J."/>
            <person name="Larimer F."/>
            <person name="Land M."/>
            <person name="Hauser L."/>
            <person name="Pelletier D.A."/>
            <person name="Kyrpides N."/>
            <person name="Kim E."/>
            <person name="Harwood C.S."/>
            <person name="Oda Y."/>
            <person name="Richardson P."/>
        </authorList>
    </citation>
    <scope>NUCLEOTIDE SEQUENCE [LARGE SCALE GENOMIC DNA]</scope>
    <source>
        <strain evidence="2">BisA53</strain>
    </source>
</reference>
<evidence type="ECO:0000256" key="1">
    <source>
        <dbReference type="SAM" id="MobiDB-lite"/>
    </source>
</evidence>
<dbReference type="AlphaFoldDB" id="Q07LT0"/>
<feature type="region of interest" description="Disordered" evidence="1">
    <location>
        <begin position="265"/>
        <end position="314"/>
    </location>
</feature>
<feature type="compositionally biased region" description="Low complexity" evidence="1">
    <location>
        <begin position="133"/>
        <end position="146"/>
    </location>
</feature>
<dbReference type="KEGG" id="rpe:RPE_3168"/>